<gene>
    <name evidence="3" type="ORF">L207DRAFT_569064</name>
</gene>
<dbReference type="AlphaFoldDB" id="A0A2J6REK4"/>
<protein>
    <submittedName>
        <fullName evidence="3">Uncharacterized protein</fullName>
    </submittedName>
</protein>
<reference evidence="3 4" key="1">
    <citation type="submission" date="2016-04" db="EMBL/GenBank/DDBJ databases">
        <title>A degradative enzymes factory behind the ericoid mycorrhizal symbiosis.</title>
        <authorList>
            <consortium name="DOE Joint Genome Institute"/>
            <person name="Martino E."/>
            <person name="Morin E."/>
            <person name="Grelet G."/>
            <person name="Kuo A."/>
            <person name="Kohler A."/>
            <person name="Daghino S."/>
            <person name="Barry K."/>
            <person name="Choi C."/>
            <person name="Cichocki N."/>
            <person name="Clum A."/>
            <person name="Copeland A."/>
            <person name="Hainaut M."/>
            <person name="Haridas S."/>
            <person name="Labutti K."/>
            <person name="Lindquist E."/>
            <person name="Lipzen A."/>
            <person name="Khouja H.-R."/>
            <person name="Murat C."/>
            <person name="Ohm R."/>
            <person name="Olson A."/>
            <person name="Spatafora J."/>
            <person name="Veneault-Fourrey C."/>
            <person name="Henrissat B."/>
            <person name="Grigoriev I."/>
            <person name="Martin F."/>
            <person name="Perotto S."/>
        </authorList>
    </citation>
    <scope>NUCLEOTIDE SEQUENCE [LARGE SCALE GENOMIC DNA]</scope>
    <source>
        <strain evidence="3 4">F</strain>
    </source>
</reference>
<feature type="compositionally biased region" description="Polar residues" evidence="1">
    <location>
        <begin position="192"/>
        <end position="215"/>
    </location>
</feature>
<organism evidence="3 4">
    <name type="scientific">Hyaloscypha variabilis (strain UAMH 11265 / GT02V1 / F)</name>
    <name type="common">Meliniomyces variabilis</name>
    <dbReference type="NCBI Taxonomy" id="1149755"/>
    <lineage>
        <taxon>Eukaryota</taxon>
        <taxon>Fungi</taxon>
        <taxon>Dikarya</taxon>
        <taxon>Ascomycota</taxon>
        <taxon>Pezizomycotina</taxon>
        <taxon>Leotiomycetes</taxon>
        <taxon>Helotiales</taxon>
        <taxon>Hyaloscyphaceae</taxon>
        <taxon>Hyaloscypha</taxon>
        <taxon>Hyaloscypha variabilis</taxon>
    </lineage>
</organism>
<keyword evidence="2" id="KW-0472">Membrane</keyword>
<evidence type="ECO:0000313" key="3">
    <source>
        <dbReference type="EMBL" id="PMD36923.1"/>
    </source>
</evidence>
<feature type="compositionally biased region" description="Basic residues" evidence="1">
    <location>
        <begin position="144"/>
        <end position="153"/>
    </location>
</feature>
<keyword evidence="2" id="KW-1133">Transmembrane helix</keyword>
<dbReference type="EMBL" id="KZ613950">
    <property type="protein sequence ID" value="PMD36923.1"/>
    <property type="molecule type" value="Genomic_DNA"/>
</dbReference>
<keyword evidence="2" id="KW-0812">Transmembrane</keyword>
<proteinExistence type="predicted"/>
<evidence type="ECO:0000256" key="1">
    <source>
        <dbReference type="SAM" id="MobiDB-lite"/>
    </source>
</evidence>
<feature type="compositionally biased region" description="Basic and acidic residues" evidence="1">
    <location>
        <begin position="164"/>
        <end position="173"/>
    </location>
</feature>
<feature type="region of interest" description="Disordered" evidence="1">
    <location>
        <begin position="140"/>
        <end position="241"/>
    </location>
</feature>
<dbReference type="Proteomes" id="UP000235786">
    <property type="component" value="Unassembled WGS sequence"/>
</dbReference>
<accession>A0A2J6REK4</accession>
<dbReference type="OrthoDB" id="3476041at2759"/>
<name>A0A2J6REK4_HYAVF</name>
<evidence type="ECO:0000313" key="4">
    <source>
        <dbReference type="Proteomes" id="UP000235786"/>
    </source>
</evidence>
<feature type="transmembrane region" description="Helical" evidence="2">
    <location>
        <begin position="12"/>
        <end position="34"/>
    </location>
</feature>
<evidence type="ECO:0000256" key="2">
    <source>
        <dbReference type="SAM" id="Phobius"/>
    </source>
</evidence>
<keyword evidence="4" id="KW-1185">Reference proteome</keyword>
<sequence>MGTLVEKLIGPIIICAFLVVFLLLCCCLVTIMRWEGRLSREFDKLSREAEALAEETQSIRAVVNEVIITDRAVRSANLALLSEADEWDTSIRICLMTLEDLMSLSLSDNSSDTEKFQSDAVEKERHGKHMINMMRARCQESMGRRKALRRQLQRIRDCMPPPRPRKEDTELSRSSRAVVVGEEPSHGADINSDASLQQCADGGRSSTQSRLSQHRLNGPSRASGALAGRHGQSPPGGFPGCAASGDGCGGAPVMPQRGVRSVQWAVKYVLDVPMAVKRVQ</sequence>